<feature type="compositionally biased region" description="Pro residues" evidence="1">
    <location>
        <begin position="26"/>
        <end position="50"/>
    </location>
</feature>
<evidence type="ECO:0000256" key="1">
    <source>
        <dbReference type="SAM" id="MobiDB-lite"/>
    </source>
</evidence>
<comment type="caution">
    <text evidence="2">The sequence shown here is derived from an EMBL/GenBank/DDBJ whole genome shotgun (WGS) entry which is preliminary data.</text>
</comment>
<gene>
    <name evidence="2" type="ORF">Sradi_0124500</name>
</gene>
<sequence>MAVVRDRRHLNLRLPLPDSSDRCPRFPLPFPHRPPPPPPRLLPPPSPLPT</sequence>
<proteinExistence type="predicted"/>
<reference evidence="2" key="2">
    <citation type="journal article" date="2024" name="Plant">
        <title>Genomic evolution and insights into agronomic trait innovations of Sesamum species.</title>
        <authorList>
            <person name="Miao H."/>
            <person name="Wang L."/>
            <person name="Qu L."/>
            <person name="Liu H."/>
            <person name="Sun Y."/>
            <person name="Le M."/>
            <person name="Wang Q."/>
            <person name="Wei S."/>
            <person name="Zheng Y."/>
            <person name="Lin W."/>
            <person name="Duan Y."/>
            <person name="Cao H."/>
            <person name="Xiong S."/>
            <person name="Wang X."/>
            <person name="Wei L."/>
            <person name="Li C."/>
            <person name="Ma Q."/>
            <person name="Ju M."/>
            <person name="Zhao R."/>
            <person name="Li G."/>
            <person name="Mu C."/>
            <person name="Tian Q."/>
            <person name="Mei H."/>
            <person name="Zhang T."/>
            <person name="Gao T."/>
            <person name="Zhang H."/>
        </authorList>
    </citation>
    <scope>NUCLEOTIDE SEQUENCE</scope>
    <source>
        <strain evidence="2">G02</strain>
    </source>
</reference>
<dbReference type="AlphaFoldDB" id="A0AAW2WM75"/>
<reference evidence="2" key="1">
    <citation type="submission" date="2020-06" db="EMBL/GenBank/DDBJ databases">
        <authorList>
            <person name="Li T."/>
            <person name="Hu X."/>
            <person name="Zhang T."/>
            <person name="Song X."/>
            <person name="Zhang H."/>
            <person name="Dai N."/>
            <person name="Sheng W."/>
            <person name="Hou X."/>
            <person name="Wei L."/>
        </authorList>
    </citation>
    <scope>NUCLEOTIDE SEQUENCE</scope>
    <source>
        <strain evidence="2">G02</strain>
        <tissue evidence="2">Leaf</tissue>
    </source>
</reference>
<feature type="region of interest" description="Disordered" evidence="1">
    <location>
        <begin position="14"/>
        <end position="50"/>
    </location>
</feature>
<organism evidence="2">
    <name type="scientific">Sesamum radiatum</name>
    <name type="common">Black benniseed</name>
    <dbReference type="NCBI Taxonomy" id="300843"/>
    <lineage>
        <taxon>Eukaryota</taxon>
        <taxon>Viridiplantae</taxon>
        <taxon>Streptophyta</taxon>
        <taxon>Embryophyta</taxon>
        <taxon>Tracheophyta</taxon>
        <taxon>Spermatophyta</taxon>
        <taxon>Magnoliopsida</taxon>
        <taxon>eudicotyledons</taxon>
        <taxon>Gunneridae</taxon>
        <taxon>Pentapetalae</taxon>
        <taxon>asterids</taxon>
        <taxon>lamiids</taxon>
        <taxon>Lamiales</taxon>
        <taxon>Pedaliaceae</taxon>
        <taxon>Sesamum</taxon>
    </lineage>
</organism>
<protein>
    <submittedName>
        <fullName evidence="2">Uncharacterized protein</fullName>
    </submittedName>
</protein>
<accession>A0AAW2WM75</accession>
<dbReference type="EMBL" id="JACGWJ010000001">
    <property type="protein sequence ID" value="KAL0441856.1"/>
    <property type="molecule type" value="Genomic_DNA"/>
</dbReference>
<evidence type="ECO:0000313" key="2">
    <source>
        <dbReference type="EMBL" id="KAL0441856.1"/>
    </source>
</evidence>
<name>A0AAW2WM75_SESRA</name>